<dbReference type="EMBL" id="BX548174">
    <property type="protein sequence ID" value="CAE19622.1"/>
    <property type="molecule type" value="Genomic_DNA"/>
</dbReference>
<evidence type="ECO:0000313" key="1">
    <source>
        <dbReference type="EMBL" id="CAE19622.1"/>
    </source>
</evidence>
<sequence length="170" mass="20340">MMIPISLQKNQNRHIIKSVRKFIDRFFKIKKNQNLNMTEQRKIEKFGVGNLYPDIHPPEFSFFKEKCIDVALGYDDGFTFTPKFGNFKETEDIFDYLKQYLEDKELEKLDIRFDTLKTCIYQINPETLELGELLECEGSDVEYFEWNKKTKSIDEVDSNSLSDEEEEYFH</sequence>
<dbReference type="KEGG" id="pmm:PMM1163"/>
<proteinExistence type="predicted"/>
<dbReference type="Proteomes" id="UP000001026">
    <property type="component" value="Chromosome"/>
</dbReference>
<protein>
    <submittedName>
        <fullName evidence="1">Possible Trehalase</fullName>
    </submittedName>
</protein>
<accession>Q7TU69</accession>
<dbReference type="AlphaFoldDB" id="Q7TU69"/>
<evidence type="ECO:0000313" key="2">
    <source>
        <dbReference type="Proteomes" id="UP000001026"/>
    </source>
</evidence>
<name>Q7TU69_PROMP</name>
<organism evidence="1 2">
    <name type="scientific">Prochlorococcus marinus subsp. pastoris (strain CCMP1986 / NIES-2087 / MED4)</name>
    <dbReference type="NCBI Taxonomy" id="59919"/>
    <lineage>
        <taxon>Bacteria</taxon>
        <taxon>Bacillati</taxon>
        <taxon>Cyanobacteriota</taxon>
        <taxon>Cyanophyceae</taxon>
        <taxon>Synechococcales</taxon>
        <taxon>Prochlorococcaceae</taxon>
        <taxon>Prochlorococcus</taxon>
    </lineage>
</organism>
<dbReference type="STRING" id="59919.PMM1163"/>
<dbReference type="HOGENOM" id="CLU_1569312_0_0_3"/>
<reference evidence="1 2" key="1">
    <citation type="journal article" date="2003" name="Nature">
        <title>Genome divergence in two Prochlorococcus ecotypes reflects oceanic niche differentiation.</title>
        <authorList>
            <person name="Rocap G."/>
            <person name="Larimer F.W."/>
            <person name="Lamerdin J.E."/>
            <person name="Malfatti S."/>
            <person name="Chain P."/>
            <person name="Ahlgren N.A."/>
            <person name="Arellano A."/>
            <person name="Coleman M."/>
            <person name="Hauser L."/>
            <person name="Hess W.R."/>
            <person name="Johnson Z.I."/>
            <person name="Land M.L."/>
            <person name="Lindell D."/>
            <person name="Post A.F."/>
            <person name="Regala W."/>
            <person name="Shah M."/>
            <person name="Shaw S.L."/>
            <person name="Steglich C."/>
            <person name="Sullivan M.B."/>
            <person name="Ting C.S."/>
            <person name="Tolonen A."/>
            <person name="Webb E.A."/>
            <person name="Zinser E.R."/>
            <person name="Chisholm S.W."/>
        </authorList>
    </citation>
    <scope>NUCLEOTIDE SEQUENCE [LARGE SCALE GENOMIC DNA]</scope>
    <source>
        <strain evidence="2">CCMP1986 / NIES-2087 / MED4</strain>
    </source>
</reference>
<gene>
    <name evidence="1" type="ordered locus">PMM1163</name>
</gene>